<gene>
    <name evidence="1" type="ORF">Pyn_27191</name>
</gene>
<protein>
    <submittedName>
        <fullName evidence="1">Uncharacterized protein</fullName>
    </submittedName>
</protein>
<accession>A0A314YTB6</accession>
<evidence type="ECO:0000313" key="1">
    <source>
        <dbReference type="EMBL" id="PQQ11802.1"/>
    </source>
</evidence>
<dbReference type="EMBL" id="PJQY01000381">
    <property type="protein sequence ID" value="PQQ11802.1"/>
    <property type="molecule type" value="Genomic_DNA"/>
</dbReference>
<evidence type="ECO:0000313" key="2">
    <source>
        <dbReference type="Proteomes" id="UP000250321"/>
    </source>
</evidence>
<dbReference type="AlphaFoldDB" id="A0A314YTB6"/>
<organism evidence="1 2">
    <name type="scientific">Prunus yedoensis var. nudiflora</name>
    <dbReference type="NCBI Taxonomy" id="2094558"/>
    <lineage>
        <taxon>Eukaryota</taxon>
        <taxon>Viridiplantae</taxon>
        <taxon>Streptophyta</taxon>
        <taxon>Embryophyta</taxon>
        <taxon>Tracheophyta</taxon>
        <taxon>Spermatophyta</taxon>
        <taxon>Magnoliopsida</taxon>
        <taxon>eudicotyledons</taxon>
        <taxon>Gunneridae</taxon>
        <taxon>Pentapetalae</taxon>
        <taxon>rosids</taxon>
        <taxon>fabids</taxon>
        <taxon>Rosales</taxon>
        <taxon>Rosaceae</taxon>
        <taxon>Amygdaloideae</taxon>
        <taxon>Amygdaleae</taxon>
        <taxon>Prunus</taxon>
    </lineage>
</organism>
<name>A0A314YTB6_PRUYE</name>
<reference evidence="1 2" key="1">
    <citation type="submission" date="2018-02" db="EMBL/GenBank/DDBJ databases">
        <title>Draft genome of wild Prunus yedoensis var. nudiflora.</title>
        <authorList>
            <person name="Baek S."/>
            <person name="Kim J.-H."/>
            <person name="Choi K."/>
            <person name="Kim G.-B."/>
            <person name="Cho A."/>
            <person name="Jang H."/>
            <person name="Shin C.-H."/>
            <person name="Yu H.-J."/>
            <person name="Mun J.-H."/>
        </authorList>
    </citation>
    <scope>NUCLEOTIDE SEQUENCE [LARGE SCALE GENOMIC DNA]</scope>
    <source>
        <strain evidence="2">cv. Jeju island</strain>
        <tissue evidence="1">Leaf</tissue>
    </source>
</reference>
<sequence>MENVPWHADVKAFSRALALKSNGEYDGGMCLPEDLLIVRITWMPHLHGLFMVQRKVDLICISLDTRRSVITNQTSDDQVKRMVIAIMMESDLKLSDDLLESIIDNVSTT</sequence>
<proteinExistence type="predicted"/>
<comment type="caution">
    <text evidence="1">The sequence shown here is derived from an EMBL/GenBank/DDBJ whole genome shotgun (WGS) entry which is preliminary data.</text>
</comment>
<keyword evidence="2" id="KW-1185">Reference proteome</keyword>
<dbReference type="Proteomes" id="UP000250321">
    <property type="component" value="Unassembled WGS sequence"/>
</dbReference>
<dbReference type="STRING" id="2094558.A0A314YTB6"/>